<dbReference type="InterPro" id="IPR036942">
    <property type="entry name" value="Beta-barrel_TonB_sf"/>
</dbReference>
<dbReference type="NCBIfam" id="TIGR01783">
    <property type="entry name" value="TonB-siderophor"/>
    <property type="match status" value="1"/>
</dbReference>
<evidence type="ECO:0000256" key="9">
    <source>
        <dbReference type="ARBA" id="ARBA00023065"/>
    </source>
</evidence>
<dbReference type="GO" id="GO:0044718">
    <property type="term" value="P:siderophore transmembrane transport"/>
    <property type="evidence" value="ECO:0007669"/>
    <property type="project" value="TreeGrafter"/>
</dbReference>
<dbReference type="InterPro" id="IPR010916">
    <property type="entry name" value="TonB_box_CS"/>
</dbReference>
<evidence type="ECO:0000256" key="7">
    <source>
        <dbReference type="ARBA" id="ARBA00022729"/>
    </source>
</evidence>
<comment type="similarity">
    <text evidence="2 14 17">Belongs to the TonB-dependent receptor family.</text>
</comment>
<dbReference type="CDD" id="cd01347">
    <property type="entry name" value="ligand_gated_channel"/>
    <property type="match status" value="1"/>
</dbReference>
<keyword evidence="9" id="KW-0406">Ion transport</keyword>
<name>A0A078LEA5_CITKO</name>
<dbReference type="Gene3D" id="2.170.130.10">
    <property type="entry name" value="TonB-dependent receptor, plug domain"/>
    <property type="match status" value="1"/>
</dbReference>
<dbReference type="PROSITE" id="PS01156">
    <property type="entry name" value="TONB_DEPENDENT_REC_2"/>
    <property type="match status" value="1"/>
</dbReference>
<evidence type="ECO:0000256" key="14">
    <source>
        <dbReference type="PROSITE-ProRule" id="PRU01360"/>
    </source>
</evidence>
<dbReference type="InterPro" id="IPR039426">
    <property type="entry name" value="TonB-dep_rcpt-like"/>
</dbReference>
<evidence type="ECO:0000259" key="21">
    <source>
        <dbReference type="Pfam" id="PF07715"/>
    </source>
</evidence>
<dbReference type="GO" id="GO:0042931">
    <property type="term" value="F:enterobactin transmembrane transporter activity"/>
    <property type="evidence" value="ECO:0007669"/>
    <property type="project" value="TreeGrafter"/>
</dbReference>
<evidence type="ECO:0000256" key="16">
    <source>
        <dbReference type="PROSITE-ProRule" id="PRU10144"/>
    </source>
</evidence>
<feature type="region of interest" description="Disordered" evidence="18">
    <location>
        <begin position="104"/>
        <end position="123"/>
    </location>
</feature>
<dbReference type="InterPro" id="IPR010917">
    <property type="entry name" value="TonB_rcpt_CS"/>
</dbReference>
<dbReference type="InterPro" id="IPR010105">
    <property type="entry name" value="TonB_sidphr_rcpt"/>
</dbReference>
<dbReference type="PROSITE" id="PS52016">
    <property type="entry name" value="TONB_DEPENDENT_REC_3"/>
    <property type="match status" value="1"/>
</dbReference>
<sequence length="766" mass="83967">MIKKAYKLSLLSSLIAGSLAIPAVQADDIKTAANQKAEQTNASNPPEKQAARDKEINSGETMVVTAKEQTLQAPGVSIIDSEAIKKRPIQRDVAEIIRTMPGVNLTGNSNSGQRGNNRQIDIRGMGPENTLILIDGMPVSSRNSVRYGWSDERDTRGDTNWVPPEMLERIEVIRGPAAAMYGSGAMGGVVNIITKPATDEWHGSLNTYYNFPQHKSEGSTKRYNGSLSGALADNLTLRVYGNWNKTQADAQDINENHTTPRIGSYAGSYPAGREGFINKDINSALRWEFMPMQALELGAGYSRHGNLYAGDTQNTNSNALVKKYYGKETNVLYRQTLSLKYTGAWDSGVTTNNYVQFEKTRNTRLNEGLSGGISGIFSPSNEGFSTISLYDTNLHSEVNIPLDLWVSQTLTFGAEFNHQAMKDPSSNTESTTGGGSVPGIADTGRSKYSSADIYGIFAEDNLELTDSTRLTPAIRFNHQSISGSNWSPSLNLSQELGGDFTLKLGIARAWKAPNLYQTNPNYLLFSKGQGCYGGGACYLQGNRDLKAETSVNKEVGIEYNHDEVQAGLTWYRNDYHDKIAAGDSVAGKATSANIYQWENVPKAVVQGLEGTFNFPLADTLKMKNNFTYIIENKNKKSGDYLSVIPKYTINSTLEWQAANDLSVQGTLTWYGRQKPKKYTYQGNPTSGSETRQVSPYALVGMSATYAVTKYVDVTAGIDNLFDKRHFREGNAQTTGNATTGAYLWGAGANTYNEPGRTYYMQVGLHF</sequence>
<dbReference type="Pfam" id="PF07715">
    <property type="entry name" value="Plug"/>
    <property type="match status" value="1"/>
</dbReference>
<evidence type="ECO:0000256" key="17">
    <source>
        <dbReference type="RuleBase" id="RU003357"/>
    </source>
</evidence>
<evidence type="ECO:0000256" key="1">
    <source>
        <dbReference type="ARBA" id="ARBA00004571"/>
    </source>
</evidence>
<keyword evidence="10 15" id="KW-0798">TonB box</keyword>
<evidence type="ECO:0000313" key="22">
    <source>
        <dbReference type="EMBL" id="CDZ83552.1"/>
    </source>
</evidence>
<dbReference type="PROSITE" id="PS00430">
    <property type="entry name" value="TONB_DEPENDENT_REC_1"/>
    <property type="match status" value="1"/>
</dbReference>
<evidence type="ECO:0000256" key="11">
    <source>
        <dbReference type="ARBA" id="ARBA00023136"/>
    </source>
</evidence>
<gene>
    <name evidence="22" type="ORF">BN1086_01674</name>
</gene>
<evidence type="ECO:0000256" key="12">
    <source>
        <dbReference type="ARBA" id="ARBA00023170"/>
    </source>
</evidence>
<dbReference type="InterPro" id="IPR012910">
    <property type="entry name" value="Plug_dom"/>
</dbReference>
<dbReference type="SUPFAM" id="SSF56935">
    <property type="entry name" value="Porins"/>
    <property type="match status" value="1"/>
</dbReference>
<keyword evidence="12 22" id="KW-0675">Receptor</keyword>
<dbReference type="GO" id="GO:0015344">
    <property type="term" value="F:siderophore uptake transmembrane transporter activity"/>
    <property type="evidence" value="ECO:0007669"/>
    <property type="project" value="TreeGrafter"/>
</dbReference>
<keyword evidence="11 14" id="KW-0472">Membrane</keyword>
<dbReference type="GO" id="GO:0009279">
    <property type="term" value="C:cell outer membrane"/>
    <property type="evidence" value="ECO:0007669"/>
    <property type="project" value="UniProtKB-SubCell"/>
</dbReference>
<dbReference type="InterPro" id="IPR000531">
    <property type="entry name" value="Beta-barrel_TonB"/>
</dbReference>
<dbReference type="GO" id="GO:0042912">
    <property type="term" value="F:colicin transmembrane transporter activity"/>
    <property type="evidence" value="ECO:0007669"/>
    <property type="project" value="TreeGrafter"/>
</dbReference>
<reference evidence="22" key="1">
    <citation type="submission" date="2014-06" db="EMBL/GenBank/DDBJ databases">
        <authorList>
            <person name="Urmite Genomes Urmite Genomes"/>
        </authorList>
    </citation>
    <scope>NUCLEOTIDE SEQUENCE</scope>
</reference>
<evidence type="ECO:0000256" key="19">
    <source>
        <dbReference type="SAM" id="SignalP"/>
    </source>
</evidence>
<evidence type="ECO:0000256" key="15">
    <source>
        <dbReference type="PROSITE-ProRule" id="PRU10143"/>
    </source>
</evidence>
<dbReference type="Pfam" id="PF00593">
    <property type="entry name" value="TonB_dep_Rec_b-barrel"/>
    <property type="match status" value="1"/>
</dbReference>
<evidence type="ECO:0000256" key="3">
    <source>
        <dbReference type="ARBA" id="ARBA00022448"/>
    </source>
</evidence>
<evidence type="ECO:0000256" key="5">
    <source>
        <dbReference type="ARBA" id="ARBA00022496"/>
    </source>
</evidence>
<evidence type="ECO:0000256" key="18">
    <source>
        <dbReference type="SAM" id="MobiDB-lite"/>
    </source>
</evidence>
<evidence type="ECO:0000256" key="10">
    <source>
        <dbReference type="ARBA" id="ARBA00023077"/>
    </source>
</evidence>
<feature type="region of interest" description="Disordered" evidence="18">
    <location>
        <begin position="34"/>
        <end position="54"/>
    </location>
</feature>
<organism evidence="22">
    <name type="scientific">Citrobacter koseri</name>
    <name type="common">Citrobacter diversus</name>
    <dbReference type="NCBI Taxonomy" id="545"/>
    <lineage>
        <taxon>Bacteria</taxon>
        <taxon>Pseudomonadati</taxon>
        <taxon>Pseudomonadota</taxon>
        <taxon>Gammaproteobacteria</taxon>
        <taxon>Enterobacterales</taxon>
        <taxon>Enterobacteriaceae</taxon>
        <taxon>Citrobacter</taxon>
    </lineage>
</organism>
<keyword evidence="5" id="KW-0410">Iron transport</keyword>
<dbReference type="PANTHER" id="PTHR30069">
    <property type="entry name" value="TONB-DEPENDENT OUTER MEMBRANE RECEPTOR"/>
    <property type="match status" value="1"/>
</dbReference>
<keyword evidence="8" id="KW-0408">Iron</keyword>
<keyword evidence="4 14" id="KW-1134">Transmembrane beta strand</keyword>
<dbReference type="InterPro" id="IPR058134">
    <property type="entry name" value="PirA/FepA/PfeA"/>
</dbReference>
<dbReference type="NCBIfam" id="NF010051">
    <property type="entry name" value="PRK13528.1"/>
    <property type="match status" value="1"/>
</dbReference>
<dbReference type="FunFam" id="2.40.170.20:FF:000002">
    <property type="entry name" value="Colicin I TonB-dependent receptor"/>
    <property type="match status" value="1"/>
</dbReference>
<dbReference type="EMBL" id="LK931336">
    <property type="protein sequence ID" value="CDZ83552.1"/>
    <property type="molecule type" value="Genomic_DNA"/>
</dbReference>
<dbReference type="GO" id="GO:0038023">
    <property type="term" value="F:signaling receptor activity"/>
    <property type="evidence" value="ECO:0007669"/>
    <property type="project" value="InterPro"/>
</dbReference>
<keyword evidence="7 19" id="KW-0732">Signal</keyword>
<feature type="compositionally biased region" description="Polar residues" evidence="18">
    <location>
        <begin position="34"/>
        <end position="46"/>
    </location>
</feature>
<feature type="domain" description="TonB-dependent receptor-like beta-barrel" evidence="20">
    <location>
        <begin position="306"/>
        <end position="720"/>
    </location>
</feature>
<proteinExistence type="inferred from homology"/>
<feature type="compositionally biased region" description="Low complexity" evidence="18">
    <location>
        <begin position="107"/>
        <end position="119"/>
    </location>
</feature>
<keyword evidence="13 14" id="KW-0998">Cell outer membrane</keyword>
<feature type="region of interest" description="Disordered" evidence="18">
    <location>
        <begin position="420"/>
        <end position="443"/>
    </location>
</feature>
<keyword evidence="6 14" id="KW-0812">Transmembrane</keyword>
<dbReference type="PANTHER" id="PTHR30069:SF51">
    <property type="entry name" value="FERRIENTEROBACTIN RECEPTOR"/>
    <property type="match status" value="1"/>
</dbReference>
<dbReference type="Gene3D" id="2.40.170.20">
    <property type="entry name" value="TonB-dependent receptor, beta-barrel domain"/>
    <property type="match status" value="1"/>
</dbReference>
<evidence type="ECO:0000259" key="20">
    <source>
        <dbReference type="Pfam" id="PF00593"/>
    </source>
</evidence>
<feature type="domain" description="TonB-dependent receptor plug" evidence="21">
    <location>
        <begin position="75"/>
        <end position="189"/>
    </location>
</feature>
<evidence type="ECO:0000256" key="8">
    <source>
        <dbReference type="ARBA" id="ARBA00023004"/>
    </source>
</evidence>
<keyword evidence="3 14" id="KW-0813">Transport</keyword>
<evidence type="ECO:0000256" key="6">
    <source>
        <dbReference type="ARBA" id="ARBA00022692"/>
    </source>
</evidence>
<dbReference type="NCBIfam" id="NF010048">
    <property type="entry name" value="PRK13524.1"/>
    <property type="match status" value="1"/>
</dbReference>
<comment type="subcellular location">
    <subcellularLocation>
        <location evidence="1 14">Cell outer membrane</location>
        <topology evidence="1 14">Multi-pass membrane protein</topology>
    </subcellularLocation>
</comment>
<accession>A0A078LEA5</accession>
<protein>
    <submittedName>
        <fullName evidence="22">Outer membrane receptor FepA</fullName>
    </submittedName>
</protein>
<feature type="signal peptide" evidence="19">
    <location>
        <begin position="1"/>
        <end position="26"/>
    </location>
</feature>
<feature type="chain" id="PRO_5001741079" evidence="19">
    <location>
        <begin position="27"/>
        <end position="766"/>
    </location>
</feature>
<feature type="short sequence motif" description="TonB C-terminal box" evidence="16">
    <location>
        <begin position="749"/>
        <end position="766"/>
    </location>
</feature>
<dbReference type="AlphaFoldDB" id="A0A078LEA5"/>
<dbReference type="PATRIC" id="fig|545.12.peg.1680"/>
<dbReference type="InterPro" id="IPR037066">
    <property type="entry name" value="Plug_dom_sf"/>
</dbReference>
<evidence type="ECO:0000256" key="4">
    <source>
        <dbReference type="ARBA" id="ARBA00022452"/>
    </source>
</evidence>
<feature type="short sequence motif" description="TonB box" evidence="15">
    <location>
        <begin position="61"/>
        <end position="67"/>
    </location>
</feature>
<evidence type="ECO:0000256" key="13">
    <source>
        <dbReference type="ARBA" id="ARBA00023237"/>
    </source>
</evidence>
<evidence type="ECO:0000256" key="2">
    <source>
        <dbReference type="ARBA" id="ARBA00009810"/>
    </source>
</evidence>